<dbReference type="Pfam" id="PF04751">
    <property type="entry name" value="DarP"/>
    <property type="match status" value="1"/>
</dbReference>
<dbReference type="PANTHER" id="PTHR36898:SF1">
    <property type="entry name" value="OS04G0250700 PROTEIN"/>
    <property type="match status" value="1"/>
</dbReference>
<reference evidence="2" key="1">
    <citation type="submission" date="2023-03" db="UniProtKB">
        <authorList>
            <consortium name="EnsemblPlants"/>
        </authorList>
    </citation>
    <scope>IDENTIFICATION</scope>
</reference>
<dbReference type="InterPro" id="IPR006839">
    <property type="entry name" value="DarP"/>
</dbReference>
<dbReference type="AlphaFoldDB" id="A0A9I9CHP9"/>
<feature type="coiled-coil region" evidence="1">
    <location>
        <begin position="249"/>
        <end position="276"/>
    </location>
</feature>
<dbReference type="EnsemblPlants" id="MELO3C003746.2.1">
    <property type="protein sequence ID" value="MELO3C003746.2.1"/>
    <property type="gene ID" value="MELO3C003746.2"/>
</dbReference>
<proteinExistence type="predicted"/>
<organism evidence="2">
    <name type="scientific">Cucumis melo</name>
    <name type="common">Muskmelon</name>
    <dbReference type="NCBI Taxonomy" id="3656"/>
    <lineage>
        <taxon>Eukaryota</taxon>
        <taxon>Viridiplantae</taxon>
        <taxon>Streptophyta</taxon>
        <taxon>Embryophyta</taxon>
        <taxon>Tracheophyta</taxon>
        <taxon>Spermatophyta</taxon>
        <taxon>Magnoliopsida</taxon>
        <taxon>eudicotyledons</taxon>
        <taxon>Gunneridae</taxon>
        <taxon>Pentapetalae</taxon>
        <taxon>rosids</taxon>
        <taxon>fabids</taxon>
        <taxon>Cucurbitales</taxon>
        <taxon>Cucurbitaceae</taxon>
        <taxon>Benincaseae</taxon>
        <taxon>Cucumis</taxon>
    </lineage>
</organism>
<name>A0A9I9CHP9_CUCME</name>
<dbReference type="Gramene" id="MELO3C003746.2.1">
    <property type="protein sequence ID" value="MELO3C003746.2.1"/>
    <property type="gene ID" value="MELO3C003746.2"/>
</dbReference>
<sequence>MSHMVRALRQWPPMLQKHCCGCAVHHFLSLSPPWVAKRIYSRRLSLATVHSARREVQYESKGLRLSKAPALAKSQEDESINDDDSDVRKSRNQLKREARRAVQWGMDLATFSTSQIKRILSVTSLEKDVFDAIMLVKRLGNDVREGRRRQFNYIGKLLRDAQPDTELLDILIQATKAGDHKILQRLCASVDDEVSKSVHEEEEEEEEGPHVDVATRWFDGLISKDNIITKEIYSQTVEFDRQKHFIHVMKRQIKELRRLVRKVHMVEERKAAIEENGDEVNAAITNARKPLARFLYRMAKQLPSDEL</sequence>
<dbReference type="CDD" id="cd16331">
    <property type="entry name" value="YjgA-like"/>
    <property type="match status" value="1"/>
</dbReference>
<keyword evidence="1" id="KW-0175">Coiled coil</keyword>
<dbReference type="InterPro" id="IPR023153">
    <property type="entry name" value="DarP_sf"/>
</dbReference>
<dbReference type="PANTHER" id="PTHR36898">
    <property type="entry name" value="OSJNBB0026I12.6 PROTEIN"/>
    <property type="match status" value="1"/>
</dbReference>
<accession>A0A9I9CHP9</accession>
<dbReference type="Gene3D" id="1.10.60.30">
    <property type="entry name" value="PSPTO4464-like domains"/>
    <property type="match status" value="1"/>
</dbReference>
<evidence type="ECO:0000256" key="1">
    <source>
        <dbReference type="SAM" id="Coils"/>
    </source>
</evidence>
<evidence type="ECO:0000313" key="2">
    <source>
        <dbReference type="EnsemblPlants" id="MELO3C003746.2.1"/>
    </source>
</evidence>
<protein>
    <submittedName>
        <fullName evidence="2">Uncharacterized protein</fullName>
    </submittedName>
</protein>
<dbReference type="SUPFAM" id="SSF158710">
    <property type="entry name" value="PSPTO4464-like"/>
    <property type="match status" value="1"/>
</dbReference>